<dbReference type="Proteomes" id="UP000677804">
    <property type="component" value="Chromosome"/>
</dbReference>
<accession>A0ABX8D5H8</accession>
<dbReference type="InterPro" id="IPR014942">
    <property type="entry name" value="AbiEii"/>
</dbReference>
<reference evidence="1 2" key="1">
    <citation type="submission" date="2021-05" db="EMBL/GenBank/DDBJ databases">
        <title>Novel species in genus Cellulomonas.</title>
        <authorList>
            <person name="Zhang G."/>
        </authorList>
    </citation>
    <scope>NUCLEOTIDE SEQUENCE [LARGE SCALE GENOMIC DNA]</scope>
    <source>
        <strain evidence="2">zg-ZUI222</strain>
    </source>
</reference>
<dbReference type="EMBL" id="CP074405">
    <property type="protein sequence ID" value="QVI62674.1"/>
    <property type="molecule type" value="Genomic_DNA"/>
</dbReference>
<keyword evidence="2" id="KW-1185">Reference proteome</keyword>
<sequence length="252" mass="27211">MTGSGYAEWAAVAERFGVALEQVRRDHLISHVLGALAAGVPTDDLVFFGGTALSRTHLVDARLSEDIDLVALAPRSRVAEDIDRAVRRGLARSHGRPTWRPALASARGAEPALLEVGDTLAVRVQLLADDGFLWPTEVRQVEQRYSDAPPARLRTLTAAGFAAAKLSAWIDRRAPRDLYDLWALARRGLVDAAALDVFLAAGPMGKPPGAWVFDVPADEAMWRRALGHQTRLGVTATEAIAVVRAAWDTAAR</sequence>
<dbReference type="Gene3D" id="3.10.450.620">
    <property type="entry name" value="JHP933, nucleotidyltransferase-like core domain"/>
    <property type="match status" value="1"/>
</dbReference>
<evidence type="ECO:0000313" key="1">
    <source>
        <dbReference type="EMBL" id="QVI62674.1"/>
    </source>
</evidence>
<dbReference type="RefSeq" id="WP_207341780.1">
    <property type="nucleotide sequence ID" value="NZ_CP074405.1"/>
</dbReference>
<keyword evidence="1" id="KW-0808">Transferase</keyword>
<organism evidence="1 2">
    <name type="scientific">Cellulomonas wangleii</name>
    <dbReference type="NCBI Taxonomy" id="2816956"/>
    <lineage>
        <taxon>Bacteria</taxon>
        <taxon>Bacillati</taxon>
        <taxon>Actinomycetota</taxon>
        <taxon>Actinomycetes</taxon>
        <taxon>Micrococcales</taxon>
        <taxon>Cellulomonadaceae</taxon>
        <taxon>Cellulomonas</taxon>
    </lineage>
</organism>
<dbReference type="Pfam" id="PF08843">
    <property type="entry name" value="AbiEii"/>
    <property type="match status" value="1"/>
</dbReference>
<gene>
    <name evidence="1" type="ORF">KG103_01640</name>
</gene>
<protein>
    <submittedName>
        <fullName evidence="1">Nucleotidyl transferase AbiEii/AbiGii toxin family protein</fullName>
    </submittedName>
</protein>
<evidence type="ECO:0000313" key="2">
    <source>
        <dbReference type="Proteomes" id="UP000677804"/>
    </source>
</evidence>
<dbReference type="GO" id="GO:0016740">
    <property type="term" value="F:transferase activity"/>
    <property type="evidence" value="ECO:0007669"/>
    <property type="project" value="UniProtKB-KW"/>
</dbReference>
<name>A0ABX8D5H8_9CELL</name>
<proteinExistence type="predicted"/>